<reference evidence="2" key="1">
    <citation type="submission" date="2022-10" db="EMBL/GenBank/DDBJ databases">
        <title>Host association and intracellularity evolved multiple times independently in the Rickettsiales.</title>
        <authorList>
            <person name="Castelli M."/>
            <person name="Nardi T."/>
            <person name="Gammuto L."/>
            <person name="Bellinzona G."/>
            <person name="Sabaneyeva E."/>
            <person name="Potekhin A."/>
            <person name="Serra V."/>
            <person name="Petroni G."/>
            <person name="Sassera D."/>
        </authorList>
    </citation>
    <scope>NUCLEOTIDE SEQUENCE [LARGE SCALE GENOMIC DNA]</scope>
    <source>
        <strain evidence="2">US_Bl 11III1</strain>
    </source>
</reference>
<evidence type="ECO:0000313" key="3">
    <source>
        <dbReference type="Proteomes" id="UP001325140"/>
    </source>
</evidence>
<gene>
    <name evidence="2" type="ORF">Fokcrypt_00245</name>
</gene>
<feature type="domain" description="VOC" evidence="1">
    <location>
        <begin position="6"/>
        <end position="122"/>
    </location>
</feature>
<dbReference type="InterPro" id="IPR052164">
    <property type="entry name" value="Anthracycline_SecMetBiosynth"/>
</dbReference>
<protein>
    <submittedName>
        <fullName evidence="2">Glyoxalase-like domain protein</fullName>
    </submittedName>
</protein>
<dbReference type="PANTHER" id="PTHR33993:SF2">
    <property type="entry name" value="VOC DOMAIN-CONTAINING PROTEIN"/>
    <property type="match status" value="1"/>
</dbReference>
<keyword evidence="3" id="KW-1185">Reference proteome</keyword>
<dbReference type="EMBL" id="CP110343">
    <property type="protein sequence ID" value="WPX97730.1"/>
    <property type="molecule type" value="Genomic_DNA"/>
</dbReference>
<name>A0ABZ0UUH8_9RICK</name>
<organism evidence="2 3">
    <name type="scientific">Candidatus Fokinia crypta</name>
    <dbReference type="NCBI Taxonomy" id="1920990"/>
    <lineage>
        <taxon>Bacteria</taxon>
        <taxon>Pseudomonadati</taxon>
        <taxon>Pseudomonadota</taxon>
        <taxon>Alphaproteobacteria</taxon>
        <taxon>Rickettsiales</taxon>
        <taxon>Candidatus Midichloriaceae</taxon>
        <taxon>Candidatus Fokinia</taxon>
    </lineage>
</organism>
<sequence>MNEKHTICWVDIPVENLERAIAFYSAVLNQEVQKISEYNLEFGLLPHVNDNISGCLAIMEDRKPSKNGALIYLNVEGFLNEAVATALKSGGTLLKPVESIGNYGFRAVITDSEGNAIALYSKNMNL</sequence>
<dbReference type="PROSITE" id="PS51819">
    <property type="entry name" value="VOC"/>
    <property type="match status" value="1"/>
</dbReference>
<dbReference type="Pfam" id="PF00903">
    <property type="entry name" value="Glyoxalase"/>
    <property type="match status" value="1"/>
</dbReference>
<dbReference type="Proteomes" id="UP001325140">
    <property type="component" value="Chromosome"/>
</dbReference>
<dbReference type="InterPro" id="IPR004360">
    <property type="entry name" value="Glyas_Fos-R_dOase_dom"/>
</dbReference>
<evidence type="ECO:0000259" key="1">
    <source>
        <dbReference type="PROSITE" id="PS51819"/>
    </source>
</evidence>
<proteinExistence type="predicted"/>
<dbReference type="InterPro" id="IPR037523">
    <property type="entry name" value="VOC_core"/>
</dbReference>
<dbReference type="PANTHER" id="PTHR33993">
    <property type="entry name" value="GLYOXALASE-RELATED"/>
    <property type="match status" value="1"/>
</dbReference>
<dbReference type="SUPFAM" id="SSF54593">
    <property type="entry name" value="Glyoxalase/Bleomycin resistance protein/Dihydroxybiphenyl dioxygenase"/>
    <property type="match status" value="1"/>
</dbReference>
<accession>A0ABZ0UUH8</accession>
<dbReference type="RefSeq" id="WP_323722381.1">
    <property type="nucleotide sequence ID" value="NZ_CP110343.1"/>
</dbReference>
<dbReference type="InterPro" id="IPR029068">
    <property type="entry name" value="Glyas_Bleomycin-R_OHBP_Dase"/>
</dbReference>
<dbReference type="CDD" id="cd07247">
    <property type="entry name" value="SgaA_N_like"/>
    <property type="match status" value="1"/>
</dbReference>
<evidence type="ECO:0000313" key="2">
    <source>
        <dbReference type="EMBL" id="WPX97730.1"/>
    </source>
</evidence>
<dbReference type="Gene3D" id="3.10.180.10">
    <property type="entry name" value="2,3-Dihydroxybiphenyl 1,2-Dioxygenase, domain 1"/>
    <property type="match status" value="1"/>
</dbReference>